<dbReference type="InterPro" id="IPR050490">
    <property type="entry name" value="Bact_solute-bd_prot1"/>
</dbReference>
<dbReference type="Pfam" id="PF01547">
    <property type="entry name" value="SBP_bac_1"/>
    <property type="match status" value="1"/>
</dbReference>
<dbReference type="EMBL" id="DSZY01000046">
    <property type="protein sequence ID" value="HGU41281.1"/>
    <property type="molecule type" value="Genomic_DNA"/>
</dbReference>
<organism evidence="1">
    <name type="scientific">Fervidobacterium thailandense</name>
    <dbReference type="NCBI Taxonomy" id="1008305"/>
    <lineage>
        <taxon>Bacteria</taxon>
        <taxon>Thermotogati</taxon>
        <taxon>Thermotogota</taxon>
        <taxon>Thermotogae</taxon>
        <taxon>Thermotogales</taxon>
        <taxon>Fervidobacteriaceae</taxon>
        <taxon>Fervidobacterium</taxon>
    </lineage>
</organism>
<dbReference type="AlphaFoldDB" id="A0A7C4RXP2"/>
<comment type="caution">
    <text evidence="1">The sequence shown here is derived from an EMBL/GenBank/DDBJ whole genome shotgun (WGS) entry which is preliminary data.</text>
</comment>
<dbReference type="SUPFAM" id="SSF53850">
    <property type="entry name" value="Periplasmic binding protein-like II"/>
    <property type="match status" value="1"/>
</dbReference>
<name>A0A7C4RXP2_9BACT</name>
<dbReference type="InterPro" id="IPR006059">
    <property type="entry name" value="SBP"/>
</dbReference>
<dbReference type="Gene3D" id="3.40.190.10">
    <property type="entry name" value="Periplasmic binding protein-like II"/>
    <property type="match status" value="2"/>
</dbReference>
<gene>
    <name evidence="1" type="ORF">ENT77_08870</name>
</gene>
<sequence length="408" mass="47104">MKRLFVSLVVLVAVVLVFGKERIVINSYMSDPAPRKVFAELVKIFEQKNPEYEVVVNTFAHEDFKVLLRTWLAAPEGPDVVTWFAGERMRYFAEKGLIAPVDDAFAGRRFTDFFPASFESTCSYKGKIYFVPQSWYWWGVYYRRTVFQRLGLKEPKTWDEFLKVCDLLKKNGIIPIAIGTKFPWTAAGWFDILNLRVNGLDYHIKLTSGEIPYTDAGLLKVFNYWKQLIDRGYFLPNHTSYEWQEAAQFLFRGEAGMYYMGQFIKDVAPAAVKDDLDFFRFPIIDPKIPLYEETPIDGFMMPSNAKNKKGAIEFLKFIASEEAQRKFASDLGRLAAHVKITPPDAHAKKGFEMILASAGVAQFYDRDTNPEMAEVGMNAMIRFMMKPSELTKILSELERERKRIYGKK</sequence>
<proteinExistence type="predicted"/>
<protein>
    <submittedName>
        <fullName evidence="1">Carbohydrate ABC transporter substrate-binding protein</fullName>
    </submittedName>
</protein>
<reference evidence="1" key="1">
    <citation type="journal article" date="2020" name="mSystems">
        <title>Genome- and Community-Level Interaction Insights into Carbon Utilization and Element Cycling Functions of Hydrothermarchaeota in Hydrothermal Sediment.</title>
        <authorList>
            <person name="Zhou Z."/>
            <person name="Liu Y."/>
            <person name="Xu W."/>
            <person name="Pan J."/>
            <person name="Luo Z.H."/>
            <person name="Li M."/>
        </authorList>
    </citation>
    <scope>NUCLEOTIDE SEQUENCE [LARGE SCALE GENOMIC DNA]</scope>
    <source>
        <strain evidence="1">SpSt-609</strain>
    </source>
</reference>
<accession>A0A7C4RXP2</accession>
<evidence type="ECO:0000313" key="1">
    <source>
        <dbReference type="EMBL" id="HGU41281.1"/>
    </source>
</evidence>
<dbReference type="PANTHER" id="PTHR43649">
    <property type="entry name" value="ARABINOSE-BINDING PROTEIN-RELATED"/>
    <property type="match status" value="1"/>
</dbReference>